<dbReference type="EMBL" id="OU963896">
    <property type="protein sequence ID" value="CAH2988794.1"/>
    <property type="molecule type" value="Genomic_DNA"/>
</dbReference>
<evidence type="ECO:0000256" key="3">
    <source>
        <dbReference type="ARBA" id="ARBA00022989"/>
    </source>
</evidence>
<organism evidence="7 8">
    <name type="scientific">Chilo suppressalis</name>
    <name type="common">Asiatic rice borer moth</name>
    <dbReference type="NCBI Taxonomy" id="168631"/>
    <lineage>
        <taxon>Eukaryota</taxon>
        <taxon>Metazoa</taxon>
        <taxon>Ecdysozoa</taxon>
        <taxon>Arthropoda</taxon>
        <taxon>Hexapoda</taxon>
        <taxon>Insecta</taxon>
        <taxon>Pterygota</taxon>
        <taxon>Neoptera</taxon>
        <taxon>Endopterygota</taxon>
        <taxon>Lepidoptera</taxon>
        <taxon>Glossata</taxon>
        <taxon>Ditrysia</taxon>
        <taxon>Pyraloidea</taxon>
        <taxon>Crambidae</taxon>
        <taxon>Crambinae</taxon>
        <taxon>Chilo</taxon>
    </lineage>
</organism>
<dbReference type="InterPro" id="IPR041588">
    <property type="entry name" value="Integrase_H2C2"/>
</dbReference>
<evidence type="ECO:0000313" key="7">
    <source>
        <dbReference type="EMBL" id="CAH2988794.1"/>
    </source>
</evidence>
<keyword evidence="4 5" id="KW-0472">Membrane</keyword>
<dbReference type="SUPFAM" id="SSF103473">
    <property type="entry name" value="MFS general substrate transporter"/>
    <property type="match status" value="1"/>
</dbReference>
<comment type="subcellular location">
    <subcellularLocation>
        <location evidence="1">Membrane</location>
    </subcellularLocation>
</comment>
<feature type="transmembrane region" description="Helical" evidence="5">
    <location>
        <begin position="565"/>
        <end position="588"/>
    </location>
</feature>
<evidence type="ECO:0000256" key="5">
    <source>
        <dbReference type="SAM" id="Phobius"/>
    </source>
</evidence>
<evidence type="ECO:0000256" key="1">
    <source>
        <dbReference type="ARBA" id="ARBA00004370"/>
    </source>
</evidence>
<dbReference type="Pfam" id="PF00083">
    <property type="entry name" value="Sugar_tr"/>
    <property type="match status" value="1"/>
</dbReference>
<dbReference type="Pfam" id="PF17921">
    <property type="entry name" value="Integrase_H2C2"/>
    <property type="match status" value="1"/>
</dbReference>
<dbReference type="Proteomes" id="UP001153292">
    <property type="component" value="Chromosome 3"/>
</dbReference>
<evidence type="ECO:0000256" key="2">
    <source>
        <dbReference type="ARBA" id="ARBA00022692"/>
    </source>
</evidence>
<dbReference type="Gene3D" id="1.10.340.70">
    <property type="match status" value="1"/>
</dbReference>
<gene>
    <name evidence="7" type="ORF">CHILSU_LOCUS8223</name>
</gene>
<dbReference type="Gene3D" id="3.30.420.10">
    <property type="entry name" value="Ribonuclease H-like superfamily/Ribonuclease H"/>
    <property type="match status" value="1"/>
</dbReference>
<evidence type="ECO:0000259" key="6">
    <source>
        <dbReference type="Pfam" id="PF17921"/>
    </source>
</evidence>
<keyword evidence="3 5" id="KW-1133">Transmembrane helix</keyword>
<reference evidence="7" key="1">
    <citation type="submission" date="2021-12" db="EMBL/GenBank/DDBJ databases">
        <authorList>
            <person name="King R."/>
        </authorList>
    </citation>
    <scope>NUCLEOTIDE SEQUENCE</scope>
</reference>
<feature type="transmembrane region" description="Helical" evidence="5">
    <location>
        <begin position="769"/>
        <end position="790"/>
    </location>
</feature>
<protein>
    <recommendedName>
        <fullName evidence="6">Integrase zinc-binding domain-containing protein</fullName>
    </recommendedName>
</protein>
<keyword evidence="2 5" id="KW-0812">Transmembrane</keyword>
<evidence type="ECO:0000256" key="4">
    <source>
        <dbReference type="ARBA" id="ARBA00023136"/>
    </source>
</evidence>
<dbReference type="SUPFAM" id="SSF53098">
    <property type="entry name" value="Ribonuclease H-like"/>
    <property type="match status" value="1"/>
</dbReference>
<feature type="transmembrane region" description="Helical" evidence="5">
    <location>
        <begin position="797"/>
        <end position="818"/>
    </location>
</feature>
<dbReference type="InterPro" id="IPR036259">
    <property type="entry name" value="MFS_trans_sf"/>
</dbReference>
<name>A0ABN8LAW4_CHISP</name>
<feature type="transmembrane region" description="Helical" evidence="5">
    <location>
        <begin position="884"/>
        <end position="903"/>
    </location>
</feature>
<dbReference type="CDD" id="cd17317">
    <property type="entry name" value="MFS_SLC22"/>
    <property type="match status" value="1"/>
</dbReference>
<dbReference type="Gene3D" id="1.20.1250.20">
    <property type="entry name" value="MFS general substrate transporter like domains"/>
    <property type="match status" value="1"/>
</dbReference>
<dbReference type="InterPro" id="IPR005828">
    <property type="entry name" value="MFS_sugar_transport-like"/>
</dbReference>
<sequence>MALIQSVRENTEEKSVKVCQTLASMEDNSIWVRFSTLNRLVRVMSWCRRFILRSTKRNSDSLPQWLTGKELNETLYICIKQYQYQSFNEELESLRKYGMVKKKHKLTSLNPFIDAAGIMRVGGRLSRAMVSHDSKHPIILPSKSHMTSLIISEAHLRTMHGGPQIMINYLRSKYWIIDAKSQVKRFVRSCVVCVRHAARTREQLMGQLPAARITSNKPFKQSGIDYAGPINIRASKGRGHHAYKGYICLFVCMTTRAIHLEVVSDLTAKGFIAAFKRFVARRGHCSELFSDNETNFVGAARELKSLLAEERSALVPEIAQWLASNGTEWHFIPPHSPNFGGLWEAGVKSTKHHLRRVIGTSTLTFEEMSTVLAQIEACLNSRPMSCVNEINEDAIDLDDLLPKIGEFGLYQKLLLWLVCLPACLPCGFCAFNQLFMADVPDHWCKVPELLKLNLTQEDRKSLSIPHQIADDFIFEKCVRYAVNWTEIMETGYPLIVNESWPRESCIQGYEYDLSEIVSSIVIDFDLVCEYDVYPTLGLVALNVGGPIGVYTFGILNDRIGRKKSFFTCLTTLLVGSIMTAFAQTYWIWVLARTIVGLTIPAVYQIPFIISLELAGPNYRSFVTVMTCIFYTLGLILLSGITYLLRDWRSLALVTSAPFLLYYLYWFVLPESPRWLLMRDRLEEANTILKNIAKVNNKELPEEFTMKLQKLVLKQKEKGCKNTKNVSVFALFKTPNMRLKTCLITLNWCASEMVYVGLSYYGPAIGSNQYISFFLSSAVEIPSYLVCWVLMDRVGRRWPLCLSMVISGIFCITTVLLPTDALTETLILYLISKCFISASFLIIYPYAGELYPTELRGIGIGTSAYIGGLGLIIIPFVNYLGSSNLVLPLVVMGVLSVIGGLSCLRLPETLHTSLPQTAEEGEEFGKDWTFKDCFVCGVQRETPVSESYENLDHLELTQAPLVREDEVPELPSLRRSSMRKLVRQSSTLETQRDIDGSLKMTYWF</sequence>
<keyword evidence="8" id="KW-1185">Reference proteome</keyword>
<feature type="transmembrane region" description="Helical" evidence="5">
    <location>
        <begin position="824"/>
        <end position="845"/>
    </location>
</feature>
<evidence type="ECO:0000313" key="8">
    <source>
        <dbReference type="Proteomes" id="UP001153292"/>
    </source>
</evidence>
<feature type="transmembrane region" description="Helical" evidence="5">
    <location>
        <begin position="594"/>
        <end position="614"/>
    </location>
</feature>
<feature type="transmembrane region" description="Helical" evidence="5">
    <location>
        <begin position="532"/>
        <end position="553"/>
    </location>
</feature>
<proteinExistence type="predicted"/>
<feature type="transmembrane region" description="Helical" evidence="5">
    <location>
        <begin position="857"/>
        <end position="878"/>
    </location>
</feature>
<feature type="transmembrane region" description="Helical" evidence="5">
    <location>
        <begin position="621"/>
        <end position="644"/>
    </location>
</feature>
<accession>A0ABN8LAW4</accession>
<feature type="transmembrane region" description="Helical" evidence="5">
    <location>
        <begin position="740"/>
        <end position="757"/>
    </location>
</feature>
<feature type="domain" description="Integrase zinc-binding" evidence="6">
    <location>
        <begin position="145"/>
        <end position="198"/>
    </location>
</feature>
<dbReference type="InterPro" id="IPR036397">
    <property type="entry name" value="RNaseH_sf"/>
</dbReference>
<dbReference type="PANTHER" id="PTHR47331">
    <property type="entry name" value="PHD-TYPE DOMAIN-CONTAINING PROTEIN"/>
    <property type="match status" value="1"/>
</dbReference>
<dbReference type="InterPro" id="IPR012337">
    <property type="entry name" value="RNaseH-like_sf"/>
</dbReference>
<feature type="transmembrane region" description="Helical" evidence="5">
    <location>
        <begin position="650"/>
        <end position="668"/>
    </location>
</feature>